<keyword evidence="3" id="KW-1185">Reference proteome</keyword>
<dbReference type="AlphaFoldDB" id="A0A4R7KB35"/>
<evidence type="ECO:0000313" key="2">
    <source>
        <dbReference type="EMBL" id="TDT51339.1"/>
    </source>
</evidence>
<protein>
    <submittedName>
        <fullName evidence="2">Uncharacterized protein</fullName>
    </submittedName>
</protein>
<sequence length="44" mass="5310">MPTRDEKRRREYKERKENKEKNPVVVDVKDDMSDPVRGLPKARI</sequence>
<reference evidence="2 3" key="1">
    <citation type="submission" date="2019-03" db="EMBL/GenBank/DDBJ databases">
        <title>Genomic Encyclopedia of Type Strains, Phase IV (KMG-IV): sequencing the most valuable type-strain genomes for metagenomic binning, comparative biology and taxonomic classification.</title>
        <authorList>
            <person name="Goeker M."/>
        </authorList>
    </citation>
    <scope>NUCLEOTIDE SEQUENCE [LARGE SCALE GENOMIC DNA]</scope>
    <source>
        <strain evidence="2 3">DSM 24455</strain>
    </source>
</reference>
<evidence type="ECO:0000313" key="3">
    <source>
        <dbReference type="Proteomes" id="UP000295325"/>
    </source>
</evidence>
<dbReference type="Proteomes" id="UP000295325">
    <property type="component" value="Unassembled WGS sequence"/>
</dbReference>
<evidence type="ECO:0000256" key="1">
    <source>
        <dbReference type="SAM" id="MobiDB-lite"/>
    </source>
</evidence>
<gene>
    <name evidence="2" type="ORF">EDD71_11823</name>
</gene>
<name>A0A4R7KB35_9CLOT</name>
<comment type="caution">
    <text evidence="2">The sequence shown here is derived from an EMBL/GenBank/DDBJ whole genome shotgun (WGS) entry which is preliminary data.</text>
</comment>
<organism evidence="2 3">
    <name type="scientific">Fonticella tunisiensis</name>
    <dbReference type="NCBI Taxonomy" id="1096341"/>
    <lineage>
        <taxon>Bacteria</taxon>
        <taxon>Bacillati</taxon>
        <taxon>Bacillota</taxon>
        <taxon>Clostridia</taxon>
        <taxon>Eubacteriales</taxon>
        <taxon>Clostridiaceae</taxon>
        <taxon>Fonticella</taxon>
    </lineage>
</organism>
<accession>A0A4R7KB35</accession>
<feature type="region of interest" description="Disordered" evidence="1">
    <location>
        <begin position="1"/>
        <end position="44"/>
    </location>
</feature>
<dbReference type="RefSeq" id="WP_279233023.1">
    <property type="nucleotide sequence ID" value="NZ_SOAZ01000018.1"/>
</dbReference>
<dbReference type="EMBL" id="SOAZ01000018">
    <property type="protein sequence ID" value="TDT51339.1"/>
    <property type="molecule type" value="Genomic_DNA"/>
</dbReference>
<proteinExistence type="predicted"/>
<feature type="compositionally biased region" description="Basic and acidic residues" evidence="1">
    <location>
        <begin position="1"/>
        <end position="34"/>
    </location>
</feature>